<feature type="domain" description="Putative Flp pilus-assembly TadG-like N-terminal" evidence="1">
    <location>
        <begin position="17"/>
        <end position="60"/>
    </location>
</feature>
<dbReference type="GeneID" id="70911514"/>
<evidence type="ECO:0000259" key="1">
    <source>
        <dbReference type="Pfam" id="PF13400"/>
    </source>
</evidence>
<dbReference type="AlphaFoldDB" id="A0AAN0Y3I4"/>
<dbReference type="RefSeq" id="WP_024373070.1">
    <property type="nucleotide sequence ID" value="NZ_ATFJ01000022.1"/>
</dbReference>
<dbReference type="EMBL" id="CP016345">
    <property type="protein sequence ID" value="ANQ13362.1"/>
    <property type="molecule type" value="Genomic_DNA"/>
</dbReference>
<dbReference type="KEGG" id="vna:PN96_01835"/>
<dbReference type="Proteomes" id="UP000092741">
    <property type="component" value="Chromosome 1"/>
</dbReference>
<gene>
    <name evidence="2" type="ORF">BA890_11445</name>
</gene>
<proteinExistence type="predicted"/>
<dbReference type="InterPro" id="IPR028087">
    <property type="entry name" value="Tad_N"/>
</dbReference>
<protein>
    <recommendedName>
        <fullName evidence="1">Putative Flp pilus-assembly TadG-like N-terminal domain-containing protein</fullName>
    </recommendedName>
</protein>
<organism evidence="2 3">
    <name type="scientific">Vibrio natriegens NBRC 15636 = ATCC 14048 = DSM 759</name>
    <dbReference type="NCBI Taxonomy" id="1219067"/>
    <lineage>
        <taxon>Bacteria</taxon>
        <taxon>Pseudomonadati</taxon>
        <taxon>Pseudomonadota</taxon>
        <taxon>Gammaproteobacteria</taxon>
        <taxon>Vibrionales</taxon>
        <taxon>Vibrionaceae</taxon>
        <taxon>Vibrio</taxon>
    </lineage>
</organism>
<keyword evidence="3" id="KW-1185">Reference proteome</keyword>
<evidence type="ECO:0000313" key="2">
    <source>
        <dbReference type="EMBL" id="ANQ13362.1"/>
    </source>
</evidence>
<sequence>MRRTTPIAMKRSQQGITLVLISLIMLILIGMGALAMDLNHQVLNKARLQNAVDSAALASAVVADETSDVVLAEAAANEALLSFVTASGNNELADNEVVKGNVSITFSNTKQVGSFVNADDFELVTTDGDDDIYVRVVVSDVSLTQYLSSVFGIGKNVSASAVAGRSAPIVGTCNVSPIAMCGDMNMTDEEGDATVWGYVPNSNYNAKTDRLGSTVHIVKPADNKSGELGPGNFQLLDLGLNGADGIRDAFAGDTNICIAKGEVVDTQTGKATGPVAQGVNTRFDQFNGPTEEDEVVKSDLYTRESDVNADNYESIYDDSPENTELQDDKAFYYADYHSELTNCSEGGTGDNCTQYYHSNGSEGRRVLRVPIIDCSTATEGKSQVEVIGLGCFFLTQKVKQQGNDSEVFGQFLEDCYVENAFTDIEPDNSKGLYKIQLYKDPEGGAS</sequence>
<name>A0AAN0Y3I4_VIBNA</name>
<dbReference type="Pfam" id="PF13400">
    <property type="entry name" value="Tad"/>
    <property type="match status" value="1"/>
</dbReference>
<evidence type="ECO:0000313" key="3">
    <source>
        <dbReference type="Proteomes" id="UP000092741"/>
    </source>
</evidence>
<reference evidence="2 3" key="1">
    <citation type="submission" date="2016-07" db="EMBL/GenBank/DDBJ databases">
        <title>Developing Vibrio natriegens as a novel, fast-growing host for biotechnology.</title>
        <authorList>
            <person name="Weinstock M.T."/>
            <person name="Hesek E.D."/>
            <person name="Wilson C.M."/>
            <person name="Gibson D.G."/>
        </authorList>
    </citation>
    <scope>NUCLEOTIDE SEQUENCE [LARGE SCALE GENOMIC DNA]</scope>
    <source>
        <strain evidence="2 3">ATCC 14048</strain>
    </source>
</reference>
<accession>A0AAN0Y3I4</accession>